<proteinExistence type="predicted"/>
<name>A0ABN7XPR0_GIGMA</name>
<keyword evidence="1" id="KW-1133">Transmembrane helix</keyword>
<evidence type="ECO:0000256" key="1">
    <source>
        <dbReference type="SAM" id="Phobius"/>
    </source>
</evidence>
<keyword evidence="1" id="KW-0472">Membrane</keyword>
<keyword evidence="1" id="KW-0812">Transmembrane</keyword>
<feature type="non-terminal residue" evidence="2">
    <location>
        <position position="1"/>
    </location>
</feature>
<accession>A0ABN7XPR0</accession>
<sequence>SLDFAVGVAVVSGKLSPLVSLLLVKIRRCVGIVYGEIRRWCRSWNFAVNVAFLVVNFVVDVGVGVTGGGISLLMSA</sequence>
<protein>
    <submittedName>
        <fullName evidence="2">6524_t:CDS:1</fullName>
    </submittedName>
</protein>
<feature type="transmembrane region" description="Helical" evidence="1">
    <location>
        <begin position="6"/>
        <end position="26"/>
    </location>
</feature>
<gene>
    <name evidence="2" type="ORF">GMARGA_LOCUS46048</name>
</gene>
<feature type="transmembrane region" description="Helical" evidence="1">
    <location>
        <begin position="46"/>
        <end position="74"/>
    </location>
</feature>
<keyword evidence="3" id="KW-1185">Reference proteome</keyword>
<evidence type="ECO:0000313" key="3">
    <source>
        <dbReference type="Proteomes" id="UP000789901"/>
    </source>
</evidence>
<dbReference type="EMBL" id="CAJVQB010168414">
    <property type="protein sequence ID" value="CAG8857227.1"/>
    <property type="molecule type" value="Genomic_DNA"/>
</dbReference>
<comment type="caution">
    <text evidence="2">The sequence shown here is derived from an EMBL/GenBank/DDBJ whole genome shotgun (WGS) entry which is preliminary data.</text>
</comment>
<feature type="non-terminal residue" evidence="2">
    <location>
        <position position="76"/>
    </location>
</feature>
<dbReference type="Proteomes" id="UP000789901">
    <property type="component" value="Unassembled WGS sequence"/>
</dbReference>
<evidence type="ECO:0000313" key="2">
    <source>
        <dbReference type="EMBL" id="CAG8857227.1"/>
    </source>
</evidence>
<reference evidence="2 3" key="1">
    <citation type="submission" date="2021-06" db="EMBL/GenBank/DDBJ databases">
        <authorList>
            <person name="Kallberg Y."/>
            <person name="Tangrot J."/>
            <person name="Rosling A."/>
        </authorList>
    </citation>
    <scope>NUCLEOTIDE SEQUENCE [LARGE SCALE GENOMIC DNA]</scope>
    <source>
        <strain evidence="2 3">120-4 pot B 10/14</strain>
    </source>
</reference>
<organism evidence="2 3">
    <name type="scientific">Gigaspora margarita</name>
    <dbReference type="NCBI Taxonomy" id="4874"/>
    <lineage>
        <taxon>Eukaryota</taxon>
        <taxon>Fungi</taxon>
        <taxon>Fungi incertae sedis</taxon>
        <taxon>Mucoromycota</taxon>
        <taxon>Glomeromycotina</taxon>
        <taxon>Glomeromycetes</taxon>
        <taxon>Diversisporales</taxon>
        <taxon>Gigasporaceae</taxon>
        <taxon>Gigaspora</taxon>
    </lineage>
</organism>